<evidence type="ECO:0000313" key="3">
    <source>
        <dbReference type="EMBL" id="KAK2652424.1"/>
    </source>
</evidence>
<dbReference type="Proteomes" id="UP001280121">
    <property type="component" value="Unassembled WGS sequence"/>
</dbReference>
<dbReference type="GO" id="GO:0005737">
    <property type="term" value="C:cytoplasm"/>
    <property type="evidence" value="ECO:0007669"/>
    <property type="project" value="InterPro"/>
</dbReference>
<dbReference type="GO" id="GO:0006433">
    <property type="term" value="P:prolyl-tRNA aminoacylation"/>
    <property type="evidence" value="ECO:0007669"/>
    <property type="project" value="InterPro"/>
</dbReference>
<dbReference type="GO" id="GO:0005524">
    <property type="term" value="F:ATP binding"/>
    <property type="evidence" value="ECO:0007669"/>
    <property type="project" value="InterPro"/>
</dbReference>
<proteinExistence type="predicted"/>
<dbReference type="AlphaFoldDB" id="A0AAD9X468"/>
<dbReference type="Gene3D" id="3.30.110.30">
    <property type="entry name" value="C-terminal domain of ProRS"/>
    <property type="match status" value="1"/>
</dbReference>
<dbReference type="GO" id="GO:0004827">
    <property type="term" value="F:proline-tRNA ligase activity"/>
    <property type="evidence" value="ECO:0007669"/>
    <property type="project" value="InterPro"/>
</dbReference>
<reference evidence="3" key="1">
    <citation type="journal article" date="2023" name="Plant J.">
        <title>Genome sequences and population genomics provide insights into the demographic history, inbreeding, and mutation load of two 'living fossil' tree species of Dipteronia.</title>
        <authorList>
            <person name="Feng Y."/>
            <person name="Comes H.P."/>
            <person name="Chen J."/>
            <person name="Zhu S."/>
            <person name="Lu R."/>
            <person name="Zhang X."/>
            <person name="Li P."/>
            <person name="Qiu J."/>
            <person name="Olsen K.M."/>
            <person name="Qiu Y."/>
        </authorList>
    </citation>
    <scope>NUCLEOTIDE SEQUENCE</scope>
    <source>
        <strain evidence="3">KIB01</strain>
    </source>
</reference>
<keyword evidence="1" id="KW-0648">Protein biosynthesis</keyword>
<evidence type="ECO:0000256" key="1">
    <source>
        <dbReference type="ARBA" id="ARBA00022917"/>
    </source>
</evidence>
<organism evidence="3 4">
    <name type="scientific">Dipteronia dyeriana</name>
    <dbReference type="NCBI Taxonomy" id="168575"/>
    <lineage>
        <taxon>Eukaryota</taxon>
        <taxon>Viridiplantae</taxon>
        <taxon>Streptophyta</taxon>
        <taxon>Embryophyta</taxon>
        <taxon>Tracheophyta</taxon>
        <taxon>Spermatophyta</taxon>
        <taxon>Magnoliopsida</taxon>
        <taxon>eudicotyledons</taxon>
        <taxon>Gunneridae</taxon>
        <taxon>Pentapetalae</taxon>
        <taxon>rosids</taxon>
        <taxon>malvids</taxon>
        <taxon>Sapindales</taxon>
        <taxon>Sapindaceae</taxon>
        <taxon>Hippocastanoideae</taxon>
        <taxon>Acereae</taxon>
        <taxon>Dipteronia</taxon>
    </lineage>
</organism>
<dbReference type="EMBL" id="JANJYI010000004">
    <property type="protein sequence ID" value="KAK2652424.1"/>
    <property type="molecule type" value="Genomic_DNA"/>
</dbReference>
<evidence type="ECO:0000313" key="4">
    <source>
        <dbReference type="Proteomes" id="UP001280121"/>
    </source>
</evidence>
<dbReference type="SMART" id="SM00946">
    <property type="entry name" value="ProRS-C_1"/>
    <property type="match status" value="1"/>
</dbReference>
<name>A0AAD9X468_9ROSI</name>
<dbReference type="InterPro" id="IPR004499">
    <property type="entry name" value="Pro-tRNA-ligase_IIa_arc-type"/>
</dbReference>
<dbReference type="PANTHER" id="PTHR43382">
    <property type="entry name" value="PROLYL-TRNA SYNTHETASE"/>
    <property type="match status" value="1"/>
</dbReference>
<dbReference type="GO" id="GO:0017101">
    <property type="term" value="C:aminoacyl-tRNA synthetase multienzyme complex"/>
    <property type="evidence" value="ECO:0007669"/>
    <property type="project" value="TreeGrafter"/>
</dbReference>
<dbReference type="InterPro" id="IPR045864">
    <property type="entry name" value="aa-tRNA-synth_II/BPL/LPL"/>
</dbReference>
<dbReference type="PANTHER" id="PTHR43382:SF2">
    <property type="entry name" value="BIFUNCTIONAL GLUTAMATE_PROLINE--TRNA LIGASE"/>
    <property type="match status" value="1"/>
</dbReference>
<accession>A0AAD9X468</accession>
<sequence>MKSKSDRDLLVRNRDDLITHLETGMDDFAGRVGDVALLAGKSDRNVHLANEREIYSVFFESVREMPAKLNQWCLVDRKELDPIPLLRCFKFPYQKAYSAFATKIEADTDILEILELYRQIFEEFLAVPIIKGKASELEKLANGLYTATVEVFIPNSRWNANKGGELDNSNLNNAWGVRGATAHCLGEKAMGWVNCWSCSIRAIGIMVMVHGDYRGLMLPPKVAPVQVIVVPGFKKSDVPGIQMPAIVLLMPCVKQLLALRRDNCAQVPLLRDSVAEQVNEILDDIQTNLFEAAKSRQEACIRIVKRWDEFVKVFKFHSAKIVLAPWCDDEEVEKNVKSRIDFESFGLEVKTLCSPLEQPDIPEGTPCFFSGKPAKKWTYWGQSY</sequence>
<evidence type="ECO:0000259" key="2">
    <source>
        <dbReference type="SMART" id="SM00946"/>
    </source>
</evidence>
<gene>
    <name evidence="3" type="ORF">Ddye_012280</name>
</gene>
<dbReference type="InterPro" id="IPR016061">
    <property type="entry name" value="Pro-tRNA_ligase_II_C"/>
</dbReference>
<dbReference type="SUPFAM" id="SSF64586">
    <property type="entry name" value="C-terminal domain of ProRS"/>
    <property type="match status" value="1"/>
</dbReference>
<dbReference type="Gene3D" id="3.30.930.10">
    <property type="entry name" value="Bira Bifunctional Protein, Domain 2"/>
    <property type="match status" value="1"/>
</dbReference>
<comment type="caution">
    <text evidence="3">The sequence shown here is derived from an EMBL/GenBank/DDBJ whole genome shotgun (WGS) entry which is preliminary data.</text>
</comment>
<dbReference type="InterPro" id="IPR017449">
    <property type="entry name" value="Pro-tRNA_synth_II"/>
</dbReference>
<dbReference type="SUPFAM" id="SSF55681">
    <property type="entry name" value="Class II aaRS and biotin synthetases"/>
    <property type="match status" value="1"/>
</dbReference>
<protein>
    <recommendedName>
        <fullName evidence="2">Proline-tRNA ligase class II C-terminal domain-containing protein</fullName>
    </recommendedName>
</protein>
<keyword evidence="4" id="KW-1185">Reference proteome</keyword>
<dbReference type="Pfam" id="PF09180">
    <property type="entry name" value="ProRS-C_1"/>
    <property type="match status" value="1"/>
</dbReference>
<feature type="domain" description="Proline-tRNA ligase class II C-terminal" evidence="2">
    <location>
        <begin position="307"/>
        <end position="384"/>
    </location>
</feature>